<evidence type="ECO:0000256" key="1">
    <source>
        <dbReference type="ARBA" id="ARBA00004418"/>
    </source>
</evidence>
<dbReference type="RefSeq" id="WP_324277026.1">
    <property type="nucleotide sequence ID" value="NZ_CP141261.1"/>
</dbReference>
<feature type="signal peptide" evidence="4">
    <location>
        <begin position="1"/>
        <end position="22"/>
    </location>
</feature>
<proteinExistence type="inferred from homology"/>
<dbReference type="Pfam" id="PF09084">
    <property type="entry name" value="NMT1"/>
    <property type="match status" value="1"/>
</dbReference>
<dbReference type="PROSITE" id="PS51257">
    <property type="entry name" value="PROKAR_LIPOPROTEIN"/>
    <property type="match status" value="1"/>
</dbReference>
<comment type="similarity">
    <text evidence="2">Belongs to the bacterial solute-binding protein SsuA/TauA family.</text>
</comment>
<dbReference type="SUPFAM" id="SSF53850">
    <property type="entry name" value="Periplasmic binding protein-like II"/>
    <property type="match status" value="1"/>
</dbReference>
<feature type="chain" id="PRO_5046449107" evidence="4">
    <location>
        <begin position="23"/>
        <end position="326"/>
    </location>
</feature>
<evidence type="ECO:0000256" key="4">
    <source>
        <dbReference type="SAM" id="SignalP"/>
    </source>
</evidence>
<dbReference type="PANTHER" id="PTHR30024">
    <property type="entry name" value="ALIPHATIC SULFONATES-BINDING PROTEIN-RELATED"/>
    <property type="match status" value="1"/>
</dbReference>
<evidence type="ECO:0000313" key="7">
    <source>
        <dbReference type="Proteomes" id="UP001324287"/>
    </source>
</evidence>
<gene>
    <name evidence="6" type="ORF">U6N30_09055</name>
</gene>
<feature type="domain" description="SsuA/THI5-like" evidence="5">
    <location>
        <begin position="56"/>
        <end position="268"/>
    </location>
</feature>
<evidence type="ECO:0000313" key="6">
    <source>
        <dbReference type="EMBL" id="WRL65708.1"/>
    </source>
</evidence>
<protein>
    <submittedName>
        <fullName evidence="6">ABC transporter substrate-binding protein</fullName>
    </submittedName>
</protein>
<evidence type="ECO:0000256" key="3">
    <source>
        <dbReference type="ARBA" id="ARBA00022729"/>
    </source>
</evidence>
<comment type="subcellular location">
    <subcellularLocation>
        <location evidence="1">Periplasm</location>
    </subcellularLocation>
</comment>
<keyword evidence="7" id="KW-1185">Reference proteome</keyword>
<evidence type="ECO:0000256" key="2">
    <source>
        <dbReference type="ARBA" id="ARBA00010742"/>
    </source>
</evidence>
<reference evidence="6 7" key="1">
    <citation type="submission" date="2023-12" db="EMBL/GenBank/DDBJ databases">
        <title>Blastococcus brunescens sp. nov., an actonobacterium isolated from sandstone collected in sahara desert.</title>
        <authorList>
            <person name="Gtari M."/>
            <person name="Ghodhbane F."/>
        </authorList>
    </citation>
    <scope>NUCLEOTIDE SEQUENCE [LARGE SCALE GENOMIC DNA]</scope>
    <source>
        <strain evidence="6 7">BMG 8361</strain>
    </source>
</reference>
<dbReference type="Proteomes" id="UP001324287">
    <property type="component" value="Chromosome"/>
</dbReference>
<name>A0ABZ1B769_9ACTN</name>
<organism evidence="6 7">
    <name type="scientific">Blastococcus brunescens</name>
    <dbReference type="NCBI Taxonomy" id="1564165"/>
    <lineage>
        <taxon>Bacteria</taxon>
        <taxon>Bacillati</taxon>
        <taxon>Actinomycetota</taxon>
        <taxon>Actinomycetes</taxon>
        <taxon>Geodermatophilales</taxon>
        <taxon>Geodermatophilaceae</taxon>
        <taxon>Blastococcus</taxon>
    </lineage>
</organism>
<dbReference type="EMBL" id="CP141261">
    <property type="protein sequence ID" value="WRL65708.1"/>
    <property type="molecule type" value="Genomic_DNA"/>
</dbReference>
<evidence type="ECO:0000259" key="5">
    <source>
        <dbReference type="Pfam" id="PF09084"/>
    </source>
</evidence>
<dbReference type="InterPro" id="IPR015168">
    <property type="entry name" value="SsuA/THI5"/>
</dbReference>
<dbReference type="PANTHER" id="PTHR30024:SF47">
    <property type="entry name" value="TAURINE-BINDING PERIPLASMIC PROTEIN"/>
    <property type="match status" value="1"/>
</dbReference>
<accession>A0ABZ1B769</accession>
<sequence length="326" mass="33860">MKTSFRSAAAMSAAALLMTACGGGESESAPSGGGGEDGELATLTVADTNGAPLYFLTYAQQEGFCEDAGVELDITASSGGATVIPQLVSGDLDVAGSNVVSVLIGASQGLPLRMIAGGTSTSEETEQDFSALMVAPDSTVTDISQLEGQRVAVNTLRNINDIVLGAMLEEAGLSYDSVEFVELPFPDMAAAVESGDVAAALLIEPFVSLAEESGLKIIGRPYSALKPGLQIGTYVVSEQFAQENPDAVEAFQECVQAAADSIREDPDAFRAALPEIGDLAPELAEKVRINLWQGGSDEESLELVQDLMVEYGLIEEPVDLDEVVIG</sequence>
<keyword evidence="3 4" id="KW-0732">Signal</keyword>
<dbReference type="Gene3D" id="3.40.190.10">
    <property type="entry name" value="Periplasmic binding protein-like II"/>
    <property type="match status" value="2"/>
</dbReference>